<comment type="caution">
    <text evidence="15">The sequence shown here is derived from an EMBL/GenBank/DDBJ whole genome shotgun (WGS) entry which is preliminary data.</text>
</comment>
<keyword evidence="4" id="KW-0597">Phosphoprotein</keyword>
<evidence type="ECO:0000256" key="8">
    <source>
        <dbReference type="ARBA" id="ARBA00023159"/>
    </source>
</evidence>
<dbReference type="HOGENOM" id="CLU_013442_1_0_9"/>
<dbReference type="InterPro" id="IPR051351">
    <property type="entry name" value="Ascorbate-PTS_EIIA_comp"/>
</dbReference>
<keyword evidence="2" id="KW-0813">Transport</keyword>
<dbReference type="Gene3D" id="3.40.930.10">
    <property type="entry name" value="Mannitol-specific EII, Chain A"/>
    <property type="match status" value="1"/>
</dbReference>
<name>F0FGU7_STRSA</name>
<keyword evidence="7" id="KW-0418">Kinase</keyword>
<dbReference type="PANTHER" id="PTHR36203:SF1">
    <property type="entry name" value="ASCORBATE-SPECIFIC PTS SYSTEM EIIA COMPONENT"/>
    <property type="match status" value="1"/>
</dbReference>
<feature type="domain" description="PTS EIIA type-2" evidence="12">
    <location>
        <begin position="548"/>
        <end position="693"/>
    </location>
</feature>
<protein>
    <recommendedName>
        <fullName evidence="10">Ascorbate-specific PTS system EIIA component</fullName>
    </recommendedName>
    <alternativeName>
        <fullName evidence="11">Ascorbate-specific phosphotransferase enzyme IIA component</fullName>
    </alternativeName>
</protein>
<accession>F0FGU7</accession>
<evidence type="ECO:0000256" key="5">
    <source>
        <dbReference type="ARBA" id="ARBA00022679"/>
    </source>
</evidence>
<evidence type="ECO:0000256" key="9">
    <source>
        <dbReference type="ARBA" id="ARBA00037387"/>
    </source>
</evidence>
<comment type="subcellular location">
    <subcellularLocation>
        <location evidence="1">Cytoplasm</location>
    </subcellularLocation>
</comment>
<sequence length="701" mass="80200">MIENANYFVYTNNIGGLEVLSNELIEKFQLLSKYSDSSLEEMEKLLKINRKYLILQIEKINDVLESFHFPVIEVKGGRIRTPAVSLNSIFEKISHHTGDYLFHEERLEMIVLYILLAQHFVSNQHLQNLLQMSRNSVLSDIKRLKQYLLSYQVELSYNRKQGYFLAGKTKKLIYLLEKTLSELLSIASGRWVLRYLLEDCGLELNDGEVVNRLVLLGKKYNIHFLSEKTKEVSCLIAILKAGSLKICPNDDIALGDIYTNSLFDLCEELLQTYPELADKKNFIFSRLLGCTEGNLQVFSDQRVFELMEDIIEQVKAHTGADFSQSPQFRQNLYSHLYPAYYRLLFDIPLINPLKEQIKADFGSLYYLVKRSLIPLEEYVGKLLSDDEVAYFTIHFGGYIEGEYKKDSIQTLRALSICPNGVSSSLILQAELKHLFPNMMFKPVHQLDEAKKIDIEEYDLAFSTVPFESERPVYLLQPVMKAVEKTMLKRRVISQFSWIETQGISLDGLIEIIERHTTIHHYPELMRELSNYLIGWQQGQTRGGYGLTELLKKEFIQQTNQVKDWKEAISLAAAPLLRGNYIEQSYIEGMIASVEKLGAYIVLAPKVAVPHAAPDLGVNKVGMSLLQVAEPVDFDVKGDEEKQVQLIFVLAAIDSTAHLKALQELAMILDDDESIEQLIAAENSDEIMEIITETIKNGEKDD</sequence>
<dbReference type="CDD" id="cd00211">
    <property type="entry name" value="PTS_IIA_fru"/>
    <property type="match status" value="1"/>
</dbReference>
<dbReference type="PROSITE" id="PS51372">
    <property type="entry name" value="PRD_2"/>
    <property type="match status" value="1"/>
</dbReference>
<dbReference type="CDD" id="cd05568">
    <property type="entry name" value="PTS_IIB_bgl_like"/>
    <property type="match status" value="1"/>
</dbReference>
<dbReference type="Proteomes" id="UP000004185">
    <property type="component" value="Unassembled WGS sequence"/>
</dbReference>
<evidence type="ECO:0000256" key="11">
    <source>
        <dbReference type="ARBA" id="ARBA00042072"/>
    </source>
</evidence>
<dbReference type="PATRIC" id="fig|888815.3.peg.1897"/>
<keyword evidence="3" id="KW-0963">Cytoplasm</keyword>
<evidence type="ECO:0000256" key="4">
    <source>
        <dbReference type="ARBA" id="ARBA00022553"/>
    </source>
</evidence>
<dbReference type="InterPro" id="IPR013011">
    <property type="entry name" value="PTS_EIIB_2"/>
</dbReference>
<dbReference type="InterPro" id="IPR002178">
    <property type="entry name" value="PTS_EIIA_type-2_dom"/>
</dbReference>
<dbReference type="InterPro" id="IPR036388">
    <property type="entry name" value="WH-like_DNA-bd_sf"/>
</dbReference>
<dbReference type="Gene3D" id="1.10.10.10">
    <property type="entry name" value="Winged helix-like DNA-binding domain superfamily/Winged helix DNA-binding domain"/>
    <property type="match status" value="1"/>
</dbReference>
<dbReference type="PROSITE" id="PS51094">
    <property type="entry name" value="PTS_EIIA_TYPE_2"/>
    <property type="match status" value="1"/>
</dbReference>
<dbReference type="GO" id="GO:0009401">
    <property type="term" value="P:phosphoenolpyruvate-dependent sugar phosphotransferase system"/>
    <property type="evidence" value="ECO:0007669"/>
    <property type="project" value="UniProtKB-KW"/>
</dbReference>
<evidence type="ECO:0000259" key="12">
    <source>
        <dbReference type="PROSITE" id="PS51094"/>
    </source>
</evidence>
<evidence type="ECO:0000256" key="3">
    <source>
        <dbReference type="ARBA" id="ARBA00022490"/>
    </source>
</evidence>
<dbReference type="AlphaFoldDB" id="F0FGU7"/>
<evidence type="ECO:0000313" key="15">
    <source>
        <dbReference type="EMBL" id="EGC21682.1"/>
    </source>
</evidence>
<evidence type="ECO:0000256" key="1">
    <source>
        <dbReference type="ARBA" id="ARBA00004496"/>
    </source>
</evidence>
<dbReference type="InterPro" id="IPR036634">
    <property type="entry name" value="PRD_sf"/>
</dbReference>
<dbReference type="SUPFAM" id="SSF63520">
    <property type="entry name" value="PTS-regulatory domain, PRD"/>
    <property type="match status" value="1"/>
</dbReference>
<keyword evidence="8" id="KW-0010">Activator</keyword>
<dbReference type="InterPro" id="IPR016152">
    <property type="entry name" value="PTrfase/Anion_transptr"/>
</dbReference>
<dbReference type="InterPro" id="IPR007737">
    <property type="entry name" value="Mga_HTH"/>
</dbReference>
<evidence type="ECO:0000256" key="7">
    <source>
        <dbReference type="ARBA" id="ARBA00022777"/>
    </source>
</evidence>
<dbReference type="InterPro" id="IPR011608">
    <property type="entry name" value="PRD"/>
</dbReference>
<proteinExistence type="predicted"/>
<organism evidence="15 16">
    <name type="scientific">Streptococcus sanguinis SK353</name>
    <dbReference type="NCBI Taxonomy" id="888815"/>
    <lineage>
        <taxon>Bacteria</taxon>
        <taxon>Bacillati</taxon>
        <taxon>Bacillota</taxon>
        <taxon>Bacilli</taxon>
        <taxon>Lactobacillales</taxon>
        <taxon>Streptococcaceae</taxon>
        <taxon>Streptococcus</taxon>
    </lineage>
</organism>
<evidence type="ECO:0000259" key="14">
    <source>
        <dbReference type="PROSITE" id="PS51372"/>
    </source>
</evidence>
<reference evidence="15 16" key="1">
    <citation type="submission" date="2011-01" db="EMBL/GenBank/DDBJ databases">
        <authorList>
            <person name="Muzny D."/>
            <person name="Qin X."/>
            <person name="Deng J."/>
            <person name="Jiang H."/>
            <person name="Liu Y."/>
            <person name="Qu J."/>
            <person name="Song X.-Z."/>
            <person name="Zhang L."/>
            <person name="Thornton R."/>
            <person name="Coyle M."/>
            <person name="Francisco L."/>
            <person name="Jackson L."/>
            <person name="Javaid M."/>
            <person name="Korchina V."/>
            <person name="Kovar C."/>
            <person name="Mata R."/>
            <person name="Mathew T."/>
            <person name="Ngo R."/>
            <person name="Nguyen L."/>
            <person name="Nguyen N."/>
            <person name="Okwuonu G."/>
            <person name="Ongeri F."/>
            <person name="Pham C."/>
            <person name="Simmons D."/>
            <person name="Wilczek-Boney K."/>
            <person name="Hale W."/>
            <person name="Jakkamsetti A."/>
            <person name="Pham P."/>
            <person name="Ruth R."/>
            <person name="San Lucas F."/>
            <person name="Warren J."/>
            <person name="Zhang J."/>
            <person name="Zhao Z."/>
            <person name="Zhou C."/>
            <person name="Zhu D."/>
            <person name="Lee S."/>
            <person name="Bess C."/>
            <person name="Blankenburg K."/>
            <person name="Forbes L."/>
            <person name="Fu Q."/>
            <person name="Gubbala S."/>
            <person name="Hirani K."/>
            <person name="Jayaseelan J.C."/>
            <person name="Lara F."/>
            <person name="Munidasa M."/>
            <person name="Palculict T."/>
            <person name="Patil S."/>
            <person name="Pu L.-L."/>
            <person name="Saada N."/>
            <person name="Tang L."/>
            <person name="Weissenberger G."/>
            <person name="Zhu Y."/>
            <person name="Hemphill L."/>
            <person name="Shang Y."/>
            <person name="Youmans B."/>
            <person name="Ayvaz T."/>
            <person name="Ross M."/>
            <person name="Santibanez J."/>
            <person name="Aqrawi P."/>
            <person name="Gross S."/>
            <person name="Joshi V."/>
            <person name="Fowler G."/>
            <person name="Nazareth L."/>
            <person name="Reid J."/>
            <person name="Worley K."/>
            <person name="Petrosino J."/>
            <person name="Highlander S."/>
            <person name="Gibbs R."/>
        </authorList>
    </citation>
    <scope>NUCLEOTIDE SEQUENCE [LARGE SCALE GENOMIC DNA]</scope>
    <source>
        <strain evidence="15 16">SK353</strain>
    </source>
</reference>
<evidence type="ECO:0000256" key="2">
    <source>
        <dbReference type="ARBA" id="ARBA00022448"/>
    </source>
</evidence>
<dbReference type="Pfam" id="PF00874">
    <property type="entry name" value="PRD"/>
    <property type="match status" value="1"/>
</dbReference>
<dbReference type="Pfam" id="PF00359">
    <property type="entry name" value="PTS_EIIA_2"/>
    <property type="match status" value="1"/>
</dbReference>
<feature type="domain" description="PTS EIIB type-2" evidence="13">
    <location>
        <begin position="411"/>
        <end position="499"/>
    </location>
</feature>
<dbReference type="PROSITE" id="PS51099">
    <property type="entry name" value="PTS_EIIB_TYPE_2"/>
    <property type="match status" value="1"/>
</dbReference>
<dbReference type="GO" id="GO:0006355">
    <property type="term" value="P:regulation of DNA-templated transcription"/>
    <property type="evidence" value="ECO:0007669"/>
    <property type="project" value="InterPro"/>
</dbReference>
<gene>
    <name evidence="15" type="ORF">HMPREF9388_1930</name>
</gene>
<dbReference type="GO" id="GO:0005737">
    <property type="term" value="C:cytoplasm"/>
    <property type="evidence" value="ECO:0007669"/>
    <property type="project" value="UniProtKB-SubCell"/>
</dbReference>
<evidence type="ECO:0000256" key="6">
    <source>
        <dbReference type="ARBA" id="ARBA00022683"/>
    </source>
</evidence>
<feature type="domain" description="PRD" evidence="14">
    <location>
        <begin position="298"/>
        <end position="405"/>
    </location>
</feature>
<comment type="function">
    <text evidence="9">The phosphoenolpyruvate-dependent sugar phosphotransferase system (sugar PTS), a major carbohydrate active transport system, catalyzes the phosphorylation of incoming sugar substrates concomitantly with their translocation across the cell membrane. The enzyme II UlaABC PTS system is involved in ascorbate transport.</text>
</comment>
<dbReference type="Pfam" id="PF05043">
    <property type="entry name" value="Mga"/>
    <property type="match status" value="1"/>
</dbReference>
<keyword evidence="5 15" id="KW-0808">Transferase</keyword>
<dbReference type="EMBL" id="AEWY01000012">
    <property type="protein sequence ID" value="EGC21682.1"/>
    <property type="molecule type" value="Genomic_DNA"/>
</dbReference>
<dbReference type="GO" id="GO:0016301">
    <property type="term" value="F:kinase activity"/>
    <property type="evidence" value="ECO:0007669"/>
    <property type="project" value="UniProtKB-KW"/>
</dbReference>
<dbReference type="Gene3D" id="1.10.1790.10">
    <property type="entry name" value="PRD domain"/>
    <property type="match status" value="1"/>
</dbReference>
<keyword evidence="15" id="KW-0670">Pyruvate</keyword>
<dbReference type="SUPFAM" id="SSF55804">
    <property type="entry name" value="Phoshotransferase/anion transport protein"/>
    <property type="match status" value="1"/>
</dbReference>
<evidence type="ECO:0000259" key="13">
    <source>
        <dbReference type="PROSITE" id="PS51099"/>
    </source>
</evidence>
<keyword evidence="6" id="KW-0598">Phosphotransferase system</keyword>
<dbReference type="PANTHER" id="PTHR36203">
    <property type="entry name" value="ASCORBATE-SPECIFIC PTS SYSTEM EIIA COMPONENT"/>
    <property type="match status" value="1"/>
</dbReference>
<dbReference type="GO" id="GO:0008982">
    <property type="term" value="F:protein-N(PI)-phosphohistidine-sugar phosphotransferase activity"/>
    <property type="evidence" value="ECO:0007669"/>
    <property type="project" value="InterPro"/>
</dbReference>
<evidence type="ECO:0000313" key="16">
    <source>
        <dbReference type="Proteomes" id="UP000004185"/>
    </source>
</evidence>
<evidence type="ECO:0000256" key="10">
    <source>
        <dbReference type="ARBA" id="ARBA00041175"/>
    </source>
</evidence>